<proteinExistence type="predicted"/>
<dbReference type="GO" id="GO:0043107">
    <property type="term" value="P:type IV pilus-dependent motility"/>
    <property type="evidence" value="ECO:0007669"/>
    <property type="project" value="InterPro"/>
</dbReference>
<dbReference type="InterPro" id="IPR014717">
    <property type="entry name" value="Transl_elong_EF1B/ribsomal_bS6"/>
</dbReference>
<reference evidence="3 4" key="1">
    <citation type="submission" date="2021-03" db="EMBL/GenBank/DDBJ databases">
        <title>Novel species identification of genus Shewanella.</title>
        <authorList>
            <person name="Liu G."/>
            <person name="Zhang Q."/>
        </authorList>
    </citation>
    <scope>NUCLEOTIDE SEQUENCE [LARGE SCALE GENOMIC DNA]</scope>
    <source>
        <strain evidence="3 4">FJAT-53726</strain>
    </source>
</reference>
<protein>
    <submittedName>
        <fullName evidence="3">Type 4a pilus biogenesis protein PilO</fullName>
    </submittedName>
</protein>
<dbReference type="Pfam" id="PF04350">
    <property type="entry name" value="PilO"/>
    <property type="match status" value="1"/>
</dbReference>
<dbReference type="PANTHER" id="PTHR39555:SF1">
    <property type="entry name" value="TYPE IV PILUS INNER MEMBRANE COMPONENT PILO"/>
    <property type="match status" value="1"/>
</dbReference>
<dbReference type="Gene3D" id="1.10.287.540">
    <property type="entry name" value="Helix hairpin bin"/>
    <property type="match status" value="1"/>
</dbReference>
<dbReference type="KEGG" id="scyp:JYB88_17045"/>
<keyword evidence="2" id="KW-0472">Membrane</keyword>
<accession>A0A974XK99</accession>
<dbReference type="Gene3D" id="3.30.70.60">
    <property type="match status" value="1"/>
</dbReference>
<evidence type="ECO:0000256" key="2">
    <source>
        <dbReference type="SAM" id="Phobius"/>
    </source>
</evidence>
<dbReference type="InterPro" id="IPR007445">
    <property type="entry name" value="PilO"/>
</dbReference>
<evidence type="ECO:0000256" key="1">
    <source>
        <dbReference type="SAM" id="Coils"/>
    </source>
</evidence>
<dbReference type="PANTHER" id="PTHR39555">
    <property type="entry name" value="FIMBRIAL ASSEMBLY PROTEIN PILO-LIKE PROTEIN-RELATED"/>
    <property type="match status" value="1"/>
</dbReference>
<feature type="transmembrane region" description="Helical" evidence="2">
    <location>
        <begin position="25"/>
        <end position="48"/>
    </location>
</feature>
<dbReference type="RefSeq" id="WP_207321211.1">
    <property type="nucleotide sequence ID" value="NZ_CP071501.1"/>
</dbReference>
<keyword evidence="2" id="KW-0812">Transmembrane</keyword>
<dbReference type="GO" id="GO:0043683">
    <property type="term" value="P:type IV pilus assembly"/>
    <property type="evidence" value="ECO:0007669"/>
    <property type="project" value="InterPro"/>
</dbReference>
<keyword evidence="2" id="KW-1133">Transmembrane helix</keyword>
<dbReference type="Proteomes" id="UP000663281">
    <property type="component" value="Chromosome"/>
</dbReference>
<gene>
    <name evidence="3" type="primary">pilO</name>
    <name evidence="3" type="ORF">JYB88_17045</name>
</gene>
<evidence type="ECO:0000313" key="4">
    <source>
        <dbReference type="Proteomes" id="UP000663281"/>
    </source>
</evidence>
<feature type="coiled-coil region" evidence="1">
    <location>
        <begin position="68"/>
        <end position="95"/>
    </location>
</feature>
<sequence length="209" mass="23703">MSLDLSQFNDIDFENVGGWPKQVKIVFATFLALLVLVAGYFMFVADAVDVLKAEQQKEVQLREDFKSKYQLAANLKLYREQLQEMEAQFAELLKMLPSENEMPGLLDDLTFVATDSGLKINSLDWEPEVPRDFYIEFPIRMSVAGDYHDMGHMVSGVAKLPRIVSLHDFVIKRTESGLLTMDILAKTYRFKEGAELPSEKDAKKKAGGK</sequence>
<organism evidence="3 4">
    <name type="scientific">Shewanella cyperi</name>
    <dbReference type="NCBI Taxonomy" id="2814292"/>
    <lineage>
        <taxon>Bacteria</taxon>
        <taxon>Pseudomonadati</taxon>
        <taxon>Pseudomonadota</taxon>
        <taxon>Gammaproteobacteria</taxon>
        <taxon>Alteromonadales</taxon>
        <taxon>Shewanellaceae</taxon>
        <taxon>Shewanella</taxon>
    </lineage>
</organism>
<dbReference type="EMBL" id="CP071504">
    <property type="protein sequence ID" value="QSX29864.1"/>
    <property type="molecule type" value="Genomic_DNA"/>
</dbReference>
<dbReference type="AlphaFoldDB" id="A0A974XK99"/>
<evidence type="ECO:0000313" key="3">
    <source>
        <dbReference type="EMBL" id="QSX29864.1"/>
    </source>
</evidence>
<dbReference type="PIRSF" id="PIRSF016482">
    <property type="entry name" value="PilO"/>
    <property type="match status" value="1"/>
</dbReference>
<keyword evidence="4" id="KW-1185">Reference proteome</keyword>
<name>A0A974XK99_9GAMM</name>
<keyword evidence="1" id="KW-0175">Coiled coil</keyword>